<protein>
    <submittedName>
        <fullName evidence="2">Gluconate 2-dehydrogenase subunit 3 family protein</fullName>
    </submittedName>
</protein>
<dbReference type="InterPro" id="IPR019546">
    <property type="entry name" value="TAT_signal_bac_arc"/>
</dbReference>
<dbReference type="InterPro" id="IPR006311">
    <property type="entry name" value="TAT_signal"/>
</dbReference>
<keyword evidence="3" id="KW-1185">Reference proteome</keyword>
<dbReference type="NCBIfam" id="TIGR01409">
    <property type="entry name" value="TAT_signal_seq"/>
    <property type="match status" value="1"/>
</dbReference>
<name>A0A554NAS2_9EURY</name>
<comment type="caution">
    <text evidence="2">The sequence shown here is derived from an EMBL/GenBank/DDBJ whole genome shotgun (WGS) entry which is preliminary data.</text>
</comment>
<dbReference type="InterPro" id="IPR027056">
    <property type="entry name" value="Gluconate_2DH_su3"/>
</dbReference>
<dbReference type="InParanoid" id="A0A554NAS2"/>
<feature type="region of interest" description="Disordered" evidence="1">
    <location>
        <begin position="181"/>
        <end position="202"/>
    </location>
</feature>
<reference evidence="2 3" key="1">
    <citation type="submission" date="2018-06" db="EMBL/GenBank/DDBJ databases">
        <title>Natronomonas sp. F16-60 a new haloarchaeon isolated from a solar saltern of Isla Cristina, Huelva, Spain.</title>
        <authorList>
            <person name="Duran-Viseras A."/>
            <person name="Sanchez-Porro C."/>
            <person name="Ventosa A."/>
        </authorList>
    </citation>
    <scope>NUCLEOTIDE SEQUENCE [LARGE SCALE GENOMIC DNA]</scope>
    <source>
        <strain evidence="2 3">F16-60</strain>
    </source>
</reference>
<sequence length="202" mass="21528">MNHDEPPTDGTDAEPSDTDATLTRRDAIAALTAVGAATAIGGSLSWGLLSDGDEATDTGRFGGDERATLTALAEVLYPSAVTEIPAFVERYTVGRVTDRPEYASGMAEALATLDDYGQQWADDRFADLPRDRREALLESMGVPTASPDPDGIDPERVRFYLVNELLFALYATPTGGELVGIENPQGYPGGTASYRRGDPDPE</sequence>
<evidence type="ECO:0000313" key="2">
    <source>
        <dbReference type="EMBL" id="TSD14452.1"/>
    </source>
</evidence>
<organism evidence="2 3">
    <name type="scientific">Haloglomus irregulare</name>
    <dbReference type="NCBI Taxonomy" id="2234134"/>
    <lineage>
        <taxon>Archaea</taxon>
        <taxon>Methanobacteriati</taxon>
        <taxon>Methanobacteriota</taxon>
        <taxon>Stenosarchaea group</taxon>
        <taxon>Halobacteria</taxon>
        <taxon>Halobacteriales</taxon>
        <taxon>Natronomonadaceae</taxon>
        <taxon>Haloglomus</taxon>
    </lineage>
</organism>
<feature type="region of interest" description="Disordered" evidence="1">
    <location>
        <begin position="1"/>
        <end position="23"/>
    </location>
</feature>
<dbReference type="RefSeq" id="WP_144261872.1">
    <property type="nucleotide sequence ID" value="NZ_QMDX01000004.1"/>
</dbReference>
<accession>A0A554NAS2</accession>
<evidence type="ECO:0000313" key="3">
    <source>
        <dbReference type="Proteomes" id="UP000319894"/>
    </source>
</evidence>
<dbReference type="AlphaFoldDB" id="A0A554NAS2"/>
<dbReference type="Proteomes" id="UP000319894">
    <property type="component" value="Unassembled WGS sequence"/>
</dbReference>
<dbReference type="PROSITE" id="PS51318">
    <property type="entry name" value="TAT"/>
    <property type="match status" value="1"/>
</dbReference>
<evidence type="ECO:0000256" key="1">
    <source>
        <dbReference type="SAM" id="MobiDB-lite"/>
    </source>
</evidence>
<gene>
    <name evidence="2" type="ORF">DP107_09285</name>
</gene>
<proteinExistence type="predicted"/>
<dbReference type="OrthoDB" id="198474at2157"/>
<dbReference type="Pfam" id="PF13618">
    <property type="entry name" value="Gluconate_2-dh3"/>
    <property type="match status" value="1"/>
</dbReference>
<dbReference type="EMBL" id="QMDX01000004">
    <property type="protein sequence ID" value="TSD14452.1"/>
    <property type="molecule type" value="Genomic_DNA"/>
</dbReference>